<dbReference type="AlphaFoldDB" id="A0A0K3ATQ0"/>
<dbReference type="PANTHER" id="PTHR12059:SF5">
    <property type="entry name" value="LARGE RIBOSOMAL SUBUNIT PROTEIN UL23M"/>
    <property type="match status" value="1"/>
</dbReference>
<dbReference type="KEGG" id="bmic:BMR1_03g01610"/>
<dbReference type="InterPro" id="IPR012678">
    <property type="entry name" value="Ribosomal_uL23/eL15/eS24_sf"/>
</dbReference>
<evidence type="ECO:0000256" key="2">
    <source>
        <dbReference type="ARBA" id="ARBA00022980"/>
    </source>
</evidence>
<keyword evidence="3" id="KW-0687">Ribonucleoprotein</keyword>
<dbReference type="InterPro" id="IPR013025">
    <property type="entry name" value="Ribosomal_uL23-like"/>
</dbReference>
<dbReference type="SUPFAM" id="SSF54189">
    <property type="entry name" value="Ribosomal proteins S24e, L23 and L15e"/>
    <property type="match status" value="1"/>
</dbReference>
<evidence type="ECO:0000256" key="5">
    <source>
        <dbReference type="SAM" id="MobiDB-lite"/>
    </source>
</evidence>
<sequence>MSPPKSPRNIFFPWHNFIIHRCGNYLQPNRIALRVPVNLTKFEIRDYLRKIYDAKVIKVNTMIKVPRTIKDFVKGGIKYHRNGPIYKKAYITLEETIPDSVKMLGFDFKLHVNPAITKDNITYGTRNKIRPSRLGRDGPKIPYCNYGYKLPLANLLNDDNLDLERVINGYSNEEDRMAPDPNLPHFHRDYYNIPVKPDNVPQQTEKINLTPWRRRLIRLGKSDSFDPAQGEVPRFGGETVDS</sequence>
<proteinExistence type="inferred from homology"/>
<dbReference type="Proteomes" id="UP000002899">
    <property type="component" value="Chromosome III"/>
</dbReference>
<accession>A0A0K3ATQ0</accession>
<dbReference type="EMBL" id="LN871598">
    <property type="protein sequence ID" value="CTQ40921.1"/>
    <property type="molecule type" value="Genomic_DNA"/>
</dbReference>
<dbReference type="RefSeq" id="XP_012648932.1">
    <property type="nucleotide sequence ID" value="XM_012793478.1"/>
</dbReference>
<dbReference type="GeneID" id="24424957"/>
<dbReference type="InterPro" id="IPR012677">
    <property type="entry name" value="Nucleotide-bd_a/b_plait_sf"/>
</dbReference>
<evidence type="ECO:0000256" key="1">
    <source>
        <dbReference type="ARBA" id="ARBA00006700"/>
    </source>
</evidence>
<organism evidence="6 7">
    <name type="scientific">Babesia microti (strain RI)</name>
    <dbReference type="NCBI Taxonomy" id="1133968"/>
    <lineage>
        <taxon>Eukaryota</taxon>
        <taxon>Sar</taxon>
        <taxon>Alveolata</taxon>
        <taxon>Apicomplexa</taxon>
        <taxon>Aconoidasida</taxon>
        <taxon>Piroplasmida</taxon>
        <taxon>Babesiidae</taxon>
        <taxon>Babesia</taxon>
    </lineage>
</organism>
<evidence type="ECO:0000313" key="7">
    <source>
        <dbReference type="Proteomes" id="UP000002899"/>
    </source>
</evidence>
<comment type="similarity">
    <text evidence="1">Belongs to the universal ribosomal protein uL23 family.</text>
</comment>
<evidence type="ECO:0000256" key="3">
    <source>
        <dbReference type="ARBA" id="ARBA00023274"/>
    </source>
</evidence>
<reference evidence="6 7" key="1">
    <citation type="journal article" date="2012" name="Nucleic Acids Res.">
        <title>Sequencing of the smallest Apicomplexan genome from the human pathogen Babesia microti.</title>
        <authorList>
            <person name="Cornillot E."/>
            <person name="Hadj-Kaddour K."/>
            <person name="Dassouli A."/>
            <person name="Noel B."/>
            <person name="Ranwez V."/>
            <person name="Vacherie B."/>
            <person name="Augagneur Y."/>
            <person name="Bres V."/>
            <person name="Duclos A."/>
            <person name="Randazzo S."/>
            <person name="Carcy B."/>
            <person name="Debierre-Grockiego F."/>
            <person name="Delbecq S."/>
            <person name="Moubri-Menage K."/>
            <person name="Shams-Eldin H."/>
            <person name="Usmani-Brown S."/>
            <person name="Bringaud F."/>
            <person name="Wincker P."/>
            <person name="Vivares C.P."/>
            <person name="Schwarz R.T."/>
            <person name="Schetters T.P."/>
            <person name="Krause P.J."/>
            <person name="Gorenflot A."/>
            <person name="Berry V."/>
            <person name="Barbe V."/>
            <person name="Ben Mamoun C."/>
        </authorList>
    </citation>
    <scope>NUCLEOTIDE SEQUENCE [LARGE SCALE GENOMIC DNA]</scope>
    <source>
        <strain evidence="6 7">RI</strain>
    </source>
</reference>
<dbReference type="OrthoDB" id="275582at2759"/>
<dbReference type="Pfam" id="PF00276">
    <property type="entry name" value="Ribosomal_L23"/>
    <property type="match status" value="1"/>
</dbReference>
<evidence type="ECO:0000313" key="6">
    <source>
        <dbReference type="EMBL" id="CTQ40921.1"/>
    </source>
</evidence>
<keyword evidence="2 6" id="KW-0689">Ribosomal protein</keyword>
<dbReference type="Gene3D" id="3.30.70.330">
    <property type="match status" value="1"/>
</dbReference>
<dbReference type="GO" id="GO:0005762">
    <property type="term" value="C:mitochondrial large ribosomal subunit"/>
    <property type="evidence" value="ECO:0007669"/>
    <property type="project" value="TreeGrafter"/>
</dbReference>
<keyword evidence="7" id="KW-1185">Reference proteome</keyword>
<dbReference type="GO" id="GO:0003735">
    <property type="term" value="F:structural constituent of ribosome"/>
    <property type="evidence" value="ECO:0007669"/>
    <property type="project" value="InterPro"/>
</dbReference>
<reference evidence="6 7" key="3">
    <citation type="journal article" date="2016" name="Sci. Rep.">
        <title>Genome-wide diversity and gene expression profiling of Babesia microti isolates identify polymorphic genes that mediate host-pathogen interactions.</title>
        <authorList>
            <person name="Silva J.C."/>
            <person name="Cornillot E."/>
            <person name="McCracken C."/>
            <person name="Usmani-Brown S."/>
            <person name="Dwivedi A."/>
            <person name="Ifeonu O.O."/>
            <person name="Crabtree J."/>
            <person name="Gotia H.T."/>
            <person name="Virji A.Z."/>
            <person name="Reynes C."/>
            <person name="Colinge J."/>
            <person name="Kumar V."/>
            <person name="Lawres L."/>
            <person name="Pazzi J.E."/>
            <person name="Pablo J.V."/>
            <person name="Hung C."/>
            <person name="Brancato J."/>
            <person name="Kumari P."/>
            <person name="Orvis J."/>
            <person name="Tretina K."/>
            <person name="Chibucos M."/>
            <person name="Ott S."/>
            <person name="Sadzewicz L."/>
            <person name="Sengamalay N."/>
            <person name="Shetty A.C."/>
            <person name="Su Q."/>
            <person name="Tallon L."/>
            <person name="Fraser C.M."/>
            <person name="Frutos R."/>
            <person name="Molina D.M."/>
            <person name="Krause P.J."/>
            <person name="Ben Mamoun C."/>
        </authorList>
    </citation>
    <scope>NUCLEOTIDE SEQUENCE [LARGE SCALE GENOMIC DNA]</scope>
    <source>
        <strain evidence="6 7">RI</strain>
    </source>
</reference>
<protein>
    <recommendedName>
        <fullName evidence="4">Large ribosomal subunit protein uL23m</fullName>
    </recommendedName>
</protein>
<dbReference type="VEuPathDB" id="PiroplasmaDB:BMR1_03g01610"/>
<dbReference type="OMA" id="RHQTIEY"/>
<feature type="region of interest" description="Disordered" evidence="5">
    <location>
        <begin position="223"/>
        <end position="242"/>
    </location>
</feature>
<evidence type="ECO:0000256" key="4">
    <source>
        <dbReference type="ARBA" id="ARBA00039977"/>
    </source>
</evidence>
<reference evidence="6 7" key="2">
    <citation type="journal article" date="2013" name="PLoS ONE">
        <title>Whole genome mapping and re-organization of the nuclear and mitochondrial genomes of Babesia microti isolates.</title>
        <authorList>
            <person name="Cornillot E."/>
            <person name="Dassouli A."/>
            <person name="Garg A."/>
            <person name="Pachikara N."/>
            <person name="Randazzo S."/>
            <person name="Depoix D."/>
            <person name="Carcy B."/>
            <person name="Delbecq S."/>
            <person name="Frutos R."/>
            <person name="Silva J.C."/>
            <person name="Sutton R."/>
            <person name="Krause P.J."/>
            <person name="Mamoun C.B."/>
        </authorList>
    </citation>
    <scope>NUCLEOTIDE SEQUENCE [LARGE SCALE GENOMIC DNA]</scope>
    <source>
        <strain evidence="6 7">RI</strain>
    </source>
</reference>
<dbReference type="GO" id="GO:0032543">
    <property type="term" value="P:mitochondrial translation"/>
    <property type="evidence" value="ECO:0007669"/>
    <property type="project" value="TreeGrafter"/>
</dbReference>
<dbReference type="PANTHER" id="PTHR12059">
    <property type="entry name" value="RIBOSOMAL PROTEIN L23-RELATED"/>
    <property type="match status" value="1"/>
</dbReference>
<name>A0A0K3ATQ0_BABMR</name>